<dbReference type="PANTHER" id="PTHR34301:SF8">
    <property type="entry name" value="ATPASE DOMAIN-CONTAINING PROTEIN"/>
    <property type="match status" value="1"/>
</dbReference>
<dbReference type="AlphaFoldDB" id="A0A3P3ZNS0"/>
<evidence type="ECO:0000313" key="1">
    <source>
        <dbReference type="EMBL" id="VAY88476.1"/>
    </source>
</evidence>
<protein>
    <recommendedName>
        <fullName evidence="2">ATPase</fullName>
    </recommendedName>
</protein>
<sequence length="402" mass="44134">MSDFVFHRAALASSMIDAVTGNGILDASSGLFLAAPRRTGKSTFLTEDLIPALKSREVLPIYVDLWEDRRVDPSIMIASAIKKAIAGEVGVLSKAARQIGITKVSTPIFSFDLDKIGREDGATLKEALESLIQKRKRPVALIVDEAQHATLSNDGMNAMFALKSARDTINSGGNHNLLLVFTGSHRDRLARLVTHKDQPFFGARVTDFKLLGRDYCEAYTQWFNRSIQPESRLEVDDVYAAFDTVGHRPELLKNVVADAFLNYDGPLPKTKALRELALLVNESLSEELSESFFSLTPVQRAVLLRISNSKGDDGLFSSSAMTEYADLVGSLVTASSAQSALRGLRDLNIVWKSANGTYETEDPLLERWLKNHPKGFTETSEEAVCNKCHAVPCVCGNSRPRG</sequence>
<dbReference type="SUPFAM" id="SSF52540">
    <property type="entry name" value="P-loop containing nucleoside triphosphate hydrolases"/>
    <property type="match status" value="1"/>
</dbReference>
<organism evidence="1">
    <name type="scientific">mine drainage metagenome</name>
    <dbReference type="NCBI Taxonomy" id="410659"/>
    <lineage>
        <taxon>unclassified sequences</taxon>
        <taxon>metagenomes</taxon>
        <taxon>ecological metagenomes</taxon>
    </lineage>
</organism>
<accession>A0A3P3ZNS0</accession>
<proteinExistence type="predicted"/>
<name>A0A3P3ZNS0_9ZZZZ</name>
<dbReference type="Gene3D" id="3.40.50.300">
    <property type="entry name" value="P-loop containing nucleotide triphosphate hydrolases"/>
    <property type="match status" value="1"/>
</dbReference>
<dbReference type="PANTHER" id="PTHR34301">
    <property type="entry name" value="DNA-BINDING PROTEIN-RELATED"/>
    <property type="match status" value="1"/>
</dbReference>
<gene>
    <name evidence="1" type="ORF">CARN8_3070001</name>
</gene>
<reference evidence="1" key="1">
    <citation type="submission" date="2018-10" db="EMBL/GenBank/DDBJ databases">
        <authorList>
            <person name="Plewniak F."/>
        </authorList>
    </citation>
    <scope>NUCLEOTIDE SEQUENCE</scope>
</reference>
<dbReference type="InterPro" id="IPR027417">
    <property type="entry name" value="P-loop_NTPase"/>
</dbReference>
<dbReference type="EMBL" id="UOYP01000232">
    <property type="protein sequence ID" value="VAY88476.1"/>
    <property type="molecule type" value="Genomic_DNA"/>
</dbReference>
<evidence type="ECO:0008006" key="2">
    <source>
        <dbReference type="Google" id="ProtNLM"/>
    </source>
</evidence>